<dbReference type="PANTHER" id="PTHR47706:SF9">
    <property type="entry name" value="NMRA-LIKE DOMAIN-CONTAINING PROTEIN-RELATED"/>
    <property type="match status" value="1"/>
</dbReference>
<proteinExistence type="predicted"/>
<dbReference type="STRING" id="27334.A0A0A2JKX8"/>
<dbReference type="InterPro" id="IPR036291">
    <property type="entry name" value="NAD(P)-bd_dom_sf"/>
</dbReference>
<dbReference type="Pfam" id="PF05368">
    <property type="entry name" value="NmrA"/>
    <property type="match status" value="1"/>
</dbReference>
<name>A0A0A2JKX8_PENEN</name>
<dbReference type="Proteomes" id="UP000030143">
    <property type="component" value="Unassembled WGS sequence"/>
</dbReference>
<gene>
    <name evidence="4" type="ORF">PEX2_062330</name>
</gene>
<accession>A0A0A2JKX8</accession>
<evidence type="ECO:0000259" key="3">
    <source>
        <dbReference type="Pfam" id="PF05368"/>
    </source>
</evidence>
<keyword evidence="1" id="KW-0521">NADP</keyword>
<dbReference type="GO" id="GO:0016491">
    <property type="term" value="F:oxidoreductase activity"/>
    <property type="evidence" value="ECO:0007669"/>
    <property type="project" value="UniProtKB-KW"/>
</dbReference>
<evidence type="ECO:0000313" key="5">
    <source>
        <dbReference type="Proteomes" id="UP000030143"/>
    </source>
</evidence>
<keyword evidence="2" id="KW-0560">Oxidoreductase</keyword>
<dbReference type="AlphaFoldDB" id="A0A0A2JKX8"/>
<dbReference type="Gene3D" id="3.40.50.720">
    <property type="entry name" value="NAD(P)-binding Rossmann-like Domain"/>
    <property type="match status" value="2"/>
</dbReference>
<evidence type="ECO:0000313" key="4">
    <source>
        <dbReference type="EMBL" id="KGO52950.1"/>
    </source>
</evidence>
<sequence>MLVLVAGVTGNLGQKLVYSLISRGHKVRGIGRNPSKMVPEAYSLLESFIESPLFYDVAALDRACTGVDAVICAYGMHPRLQLDGQLLLLHAAERASRNLELGKHESYDAYVSFRHQVEMTSDIKPIYVFNGIFAETLFSFADHGHFGPDQPNLWDPKEERMKIWGTGHAVWYWTTEQDAAEFTAEILQRDDAVEGGFWNVCSGANSLIEIAQIYEQSQGRKVTLDIMGSVEDLCAKALSAREQGYKSHFERYIGWFYQLHAIDGTWTFPKLDNDKLKAKTTSLEEFWANHPEI</sequence>
<organism evidence="4 5">
    <name type="scientific">Penicillium expansum</name>
    <name type="common">Blue mold rot fungus</name>
    <dbReference type="NCBI Taxonomy" id="27334"/>
    <lineage>
        <taxon>Eukaryota</taxon>
        <taxon>Fungi</taxon>
        <taxon>Dikarya</taxon>
        <taxon>Ascomycota</taxon>
        <taxon>Pezizomycotina</taxon>
        <taxon>Eurotiomycetes</taxon>
        <taxon>Eurotiomycetidae</taxon>
        <taxon>Eurotiales</taxon>
        <taxon>Aspergillaceae</taxon>
        <taxon>Penicillium</taxon>
    </lineage>
</organism>
<dbReference type="InterPro" id="IPR051609">
    <property type="entry name" value="NmrA/Isoflavone_reductase-like"/>
</dbReference>
<evidence type="ECO:0000256" key="1">
    <source>
        <dbReference type="ARBA" id="ARBA00022857"/>
    </source>
</evidence>
<dbReference type="RefSeq" id="XP_016595629.1">
    <property type="nucleotide sequence ID" value="XM_016743504.1"/>
</dbReference>
<dbReference type="VEuPathDB" id="FungiDB:PEXP_074820"/>
<feature type="domain" description="NmrA-like" evidence="3">
    <location>
        <begin position="2"/>
        <end position="286"/>
    </location>
</feature>
<protein>
    <recommendedName>
        <fullName evidence="3">NmrA-like domain-containing protein</fullName>
    </recommendedName>
</protein>
<dbReference type="InterPro" id="IPR008030">
    <property type="entry name" value="NmrA-like"/>
</dbReference>
<keyword evidence="5" id="KW-1185">Reference proteome</keyword>
<dbReference type="PANTHER" id="PTHR47706">
    <property type="entry name" value="NMRA-LIKE FAMILY PROTEIN"/>
    <property type="match status" value="1"/>
</dbReference>
<dbReference type="EMBL" id="JQFZ01000254">
    <property type="protein sequence ID" value="KGO52950.1"/>
    <property type="molecule type" value="Genomic_DNA"/>
</dbReference>
<reference evidence="4 5" key="1">
    <citation type="journal article" date="2015" name="Mol. Plant Microbe Interact.">
        <title>Genome, transcriptome, and functional analyses of Penicillium expansum provide new insights into secondary metabolism and pathogenicity.</title>
        <authorList>
            <person name="Ballester A.R."/>
            <person name="Marcet-Houben M."/>
            <person name="Levin E."/>
            <person name="Sela N."/>
            <person name="Selma-Lazaro C."/>
            <person name="Carmona L."/>
            <person name="Wisniewski M."/>
            <person name="Droby S."/>
            <person name="Gonzalez-Candelas L."/>
            <person name="Gabaldon T."/>
        </authorList>
    </citation>
    <scope>NUCLEOTIDE SEQUENCE [LARGE SCALE GENOMIC DNA]</scope>
    <source>
        <strain evidence="4 5">MD-8</strain>
    </source>
</reference>
<dbReference type="SUPFAM" id="SSF51735">
    <property type="entry name" value="NAD(P)-binding Rossmann-fold domains"/>
    <property type="match status" value="1"/>
</dbReference>
<dbReference type="HOGENOM" id="CLU_079104_0_0_1"/>
<dbReference type="GeneID" id="27678924"/>
<evidence type="ECO:0000256" key="2">
    <source>
        <dbReference type="ARBA" id="ARBA00023002"/>
    </source>
</evidence>
<comment type="caution">
    <text evidence="4">The sequence shown here is derived from an EMBL/GenBank/DDBJ whole genome shotgun (WGS) entry which is preliminary data.</text>
</comment>